<keyword evidence="2" id="KW-0067">ATP-binding</keyword>
<keyword evidence="1" id="KW-0547">Nucleotide-binding</keyword>
<proteinExistence type="predicted"/>
<reference evidence="4" key="1">
    <citation type="submission" date="2017-07" db="EMBL/GenBank/DDBJ databases">
        <title>Taro Niue Genome Assembly and Annotation.</title>
        <authorList>
            <person name="Atibalentja N."/>
            <person name="Keating K."/>
            <person name="Fields C.J."/>
        </authorList>
    </citation>
    <scope>NUCLEOTIDE SEQUENCE</scope>
    <source>
        <strain evidence="4">Niue_2</strain>
        <tissue evidence="4">Leaf</tissue>
    </source>
</reference>
<protein>
    <recommendedName>
        <fullName evidence="6">CCHC-type domain-containing protein</fullName>
    </recommendedName>
</protein>
<dbReference type="GO" id="GO:0005524">
    <property type="term" value="F:ATP binding"/>
    <property type="evidence" value="ECO:0007669"/>
    <property type="project" value="UniProtKB-KW"/>
</dbReference>
<comment type="caution">
    <text evidence="4">The sequence shown here is derived from an EMBL/GenBank/DDBJ whole genome shotgun (WGS) entry which is preliminary data.</text>
</comment>
<dbReference type="EMBL" id="NMUH01000674">
    <property type="protein sequence ID" value="MQL83111.1"/>
    <property type="molecule type" value="Genomic_DNA"/>
</dbReference>
<dbReference type="PANTHER" id="PTHR48103:SF2">
    <property type="entry name" value="MIDASIN"/>
    <property type="match status" value="1"/>
</dbReference>
<feature type="region of interest" description="Disordered" evidence="3">
    <location>
        <begin position="510"/>
        <end position="563"/>
    </location>
</feature>
<organism evidence="4 5">
    <name type="scientific">Colocasia esculenta</name>
    <name type="common">Wild taro</name>
    <name type="synonym">Arum esculentum</name>
    <dbReference type="NCBI Taxonomy" id="4460"/>
    <lineage>
        <taxon>Eukaryota</taxon>
        <taxon>Viridiplantae</taxon>
        <taxon>Streptophyta</taxon>
        <taxon>Embryophyta</taxon>
        <taxon>Tracheophyta</taxon>
        <taxon>Spermatophyta</taxon>
        <taxon>Magnoliopsida</taxon>
        <taxon>Liliopsida</taxon>
        <taxon>Araceae</taxon>
        <taxon>Aroideae</taxon>
        <taxon>Colocasieae</taxon>
        <taxon>Colocasia</taxon>
    </lineage>
</organism>
<dbReference type="AlphaFoldDB" id="A0A843UI86"/>
<accession>A0A843UI86</accession>
<evidence type="ECO:0000256" key="2">
    <source>
        <dbReference type="ARBA" id="ARBA00022840"/>
    </source>
</evidence>
<gene>
    <name evidence="4" type="ORF">Taro_015598</name>
</gene>
<evidence type="ECO:0000256" key="3">
    <source>
        <dbReference type="SAM" id="MobiDB-lite"/>
    </source>
</evidence>
<dbReference type="GO" id="GO:0000027">
    <property type="term" value="P:ribosomal large subunit assembly"/>
    <property type="evidence" value="ECO:0007669"/>
    <property type="project" value="TreeGrafter"/>
</dbReference>
<dbReference type="Proteomes" id="UP000652761">
    <property type="component" value="Unassembled WGS sequence"/>
</dbReference>
<dbReference type="PANTHER" id="PTHR48103">
    <property type="entry name" value="MIDASIN-RELATED"/>
    <property type="match status" value="1"/>
</dbReference>
<dbReference type="OrthoDB" id="782942at2759"/>
<feature type="region of interest" description="Disordered" evidence="3">
    <location>
        <begin position="583"/>
        <end position="648"/>
    </location>
</feature>
<evidence type="ECO:0000313" key="4">
    <source>
        <dbReference type="EMBL" id="MQL83111.1"/>
    </source>
</evidence>
<sequence>MAAPSFSFDGTFTCGAALRRLLDRCPALASSPALASLPREVEELEFRGDAGVADRVSSALAQPFLHPDYTIPVVGCFRPVCRGIVDRAVDLLRRARGPLGPGCGDTGGEEVGEGDVEVVEFYMSRGCGLRLHELACFALSRALDLAPFLLRSVLNYFGFSPPPFQRLLTTDSLSLLIEKDDDHLLNIVRLSFRFLQMEPDIFSKFWDWSCFLDLVQISANSRVGNIMEWVGLGTLKPYRTVWWLILHATLGGVGGQEGLFEPRMAESGRVADSAPADPDPESGRSRAVDFANLVLWAVGPGSPSPERAPPSDVHLLRVLLVSLLDGLALWSYQGSFEGWCTSSPSLTSRPPPTCFRCGKRDYLRRDCQVRSQQTGFKGTWNRRFADAVRGQGKEKRPFTRSRRWVDAGALLAEFVARREERLWRSSKFVFHRGSSLQGVVEAKSLKNKVSLLLGGSWEAFCVTQSSFLLVGQEERKVEELATTRVVVVGEALLRVSRWLRGTGAFSSPSLQMDASQGRRLGQPMQETEVEDDQYRVGIRISNPRTSSGPNLEELRSSSHPTPTIGDLGPVLALEACLDLPNEVLTTGHPPSGGGKGKEPLNLVPALHEGPSSPLGTGDSGRTDNSIPEQQGGGDTEAPRLQEYTQKWSSIAEEGEIPCAEKRDLPSNFQGFAGHGILEAAFRVDGFLGRQD</sequence>
<evidence type="ECO:0000313" key="5">
    <source>
        <dbReference type="Proteomes" id="UP000652761"/>
    </source>
</evidence>
<keyword evidence="5" id="KW-1185">Reference proteome</keyword>
<evidence type="ECO:0008006" key="6">
    <source>
        <dbReference type="Google" id="ProtNLM"/>
    </source>
</evidence>
<dbReference type="GO" id="GO:0005634">
    <property type="term" value="C:nucleus"/>
    <property type="evidence" value="ECO:0007669"/>
    <property type="project" value="TreeGrafter"/>
</dbReference>
<dbReference type="GO" id="GO:0000055">
    <property type="term" value="P:ribosomal large subunit export from nucleus"/>
    <property type="evidence" value="ECO:0007669"/>
    <property type="project" value="TreeGrafter"/>
</dbReference>
<dbReference type="GO" id="GO:0030687">
    <property type="term" value="C:preribosome, large subunit precursor"/>
    <property type="evidence" value="ECO:0007669"/>
    <property type="project" value="TreeGrafter"/>
</dbReference>
<evidence type="ECO:0000256" key="1">
    <source>
        <dbReference type="ARBA" id="ARBA00022741"/>
    </source>
</evidence>
<name>A0A843UI86_COLES</name>